<dbReference type="PROSITE" id="PS00122">
    <property type="entry name" value="CARBOXYLESTERASE_B_1"/>
    <property type="match status" value="1"/>
</dbReference>
<feature type="signal peptide" evidence="3">
    <location>
        <begin position="1"/>
        <end position="21"/>
    </location>
</feature>
<name>A0ABR6BBV5_9PSEU</name>
<reference evidence="6 7" key="1">
    <citation type="submission" date="2020-08" db="EMBL/GenBank/DDBJ databases">
        <title>Genomic Encyclopedia of Archaeal and Bacterial Type Strains, Phase II (KMG-II): from individual species to whole genera.</title>
        <authorList>
            <person name="Goeker M."/>
        </authorList>
    </citation>
    <scope>NUCLEOTIDE SEQUENCE [LARGE SCALE GENOMIC DNA]</scope>
    <source>
        <strain evidence="6 7">DSM 43850</strain>
    </source>
</reference>
<evidence type="ECO:0000313" key="7">
    <source>
        <dbReference type="Proteomes" id="UP000517916"/>
    </source>
</evidence>
<evidence type="ECO:0000313" key="6">
    <source>
        <dbReference type="EMBL" id="MBA8924353.1"/>
    </source>
</evidence>
<keyword evidence="3" id="KW-0732">Signal</keyword>
<feature type="chain" id="PRO_5044993143" description="Carboxylic ester hydrolase" evidence="3">
    <location>
        <begin position="22"/>
        <end position="529"/>
    </location>
</feature>
<dbReference type="PANTHER" id="PTHR43918">
    <property type="entry name" value="ACETYLCHOLINESTERASE"/>
    <property type="match status" value="1"/>
</dbReference>
<keyword evidence="2 3" id="KW-0378">Hydrolase</keyword>
<gene>
    <name evidence="6" type="ORF">BC739_001550</name>
</gene>
<evidence type="ECO:0000259" key="5">
    <source>
        <dbReference type="Pfam" id="PF00135"/>
    </source>
</evidence>
<protein>
    <recommendedName>
        <fullName evidence="3">Carboxylic ester hydrolase</fullName>
        <ecNumber evidence="3">3.1.1.-</ecNumber>
    </recommendedName>
</protein>
<dbReference type="InterPro" id="IPR002018">
    <property type="entry name" value="CarbesteraseB"/>
</dbReference>
<dbReference type="Gene3D" id="3.40.50.1820">
    <property type="entry name" value="alpha/beta hydrolase"/>
    <property type="match status" value="1"/>
</dbReference>
<proteinExistence type="inferred from homology"/>
<dbReference type="InterPro" id="IPR019826">
    <property type="entry name" value="Carboxylesterase_B_AS"/>
</dbReference>
<dbReference type="InterPro" id="IPR029058">
    <property type="entry name" value="AB_hydrolase_fold"/>
</dbReference>
<feature type="compositionally biased region" description="Low complexity" evidence="4">
    <location>
        <begin position="78"/>
        <end position="93"/>
    </location>
</feature>
<feature type="domain" description="Carboxylesterase type B" evidence="5">
    <location>
        <begin position="28"/>
        <end position="491"/>
    </location>
</feature>
<keyword evidence="7" id="KW-1185">Reference proteome</keyword>
<evidence type="ECO:0000256" key="4">
    <source>
        <dbReference type="SAM" id="MobiDB-lite"/>
    </source>
</evidence>
<dbReference type="Pfam" id="PF00135">
    <property type="entry name" value="COesterase"/>
    <property type="match status" value="1"/>
</dbReference>
<dbReference type="SUPFAM" id="SSF53474">
    <property type="entry name" value="alpha/beta-Hydrolases"/>
    <property type="match status" value="1"/>
</dbReference>
<accession>A0ABR6BBV5</accession>
<dbReference type="InterPro" id="IPR050654">
    <property type="entry name" value="AChE-related_enzymes"/>
</dbReference>
<dbReference type="PANTHER" id="PTHR43918:SF4">
    <property type="entry name" value="CARBOXYLIC ESTER HYDROLASE"/>
    <property type="match status" value="1"/>
</dbReference>
<dbReference type="EC" id="3.1.1.-" evidence="3"/>
<comment type="caution">
    <text evidence="6">The sequence shown here is derived from an EMBL/GenBank/DDBJ whole genome shotgun (WGS) entry which is preliminary data.</text>
</comment>
<evidence type="ECO:0000256" key="2">
    <source>
        <dbReference type="ARBA" id="ARBA00022801"/>
    </source>
</evidence>
<organism evidence="6 7">
    <name type="scientific">Kutzneria viridogrisea</name>
    <dbReference type="NCBI Taxonomy" id="47990"/>
    <lineage>
        <taxon>Bacteria</taxon>
        <taxon>Bacillati</taxon>
        <taxon>Actinomycetota</taxon>
        <taxon>Actinomycetes</taxon>
        <taxon>Pseudonocardiales</taxon>
        <taxon>Pseudonocardiaceae</taxon>
        <taxon>Kutzneria</taxon>
    </lineage>
</organism>
<evidence type="ECO:0000256" key="3">
    <source>
        <dbReference type="RuleBase" id="RU361235"/>
    </source>
</evidence>
<sequence>MLKHMLTTGLAVLLAASSSQAAPQRDPSTVWTDSGPVHGLVTAQYRQFQAIPYAAPPVGELRWRAPQPVRPWTQPRDATTAASACAQPANPEAPKGSTAEDCLYLTVTTPTTDTGRPRPVLVWIPGGGFYMGAGGSYGATGLAGRGDAVVVTVNYRLGIFGFFGLPGLPGSGSFGLLDQQAALRWVQRNAAAFGGDPRNVTVAGQSAGAMSVCAQLTSPGAAGLFHKAIMQSGSCEFNWPDNGQYPGQRAASIWSTEQEVQRTGTATAAQLCPDRAPAEVLPCLRGLAPEVLAPLTTSFIRPAHGNPVLPRDPAQALRDGQFHHVPVLSGTNHDENRAWLAAFDKGTIDAARYEQLVTGVVHGDQAAARRILDAYPVSGYDSPALAWGAVTTDRIWACTQLAAERDIAGHAPVHAYDFADPHSPLTKFQPTSYPLGAAHAMELPYLFELGGKALPLDPGQQRLSQDMIAYWTNFARGGDPNGPGLTDWPGTTGLRLAPDGAGGVHAEDIAAEHHCALWAGVSPGTGSGK</sequence>
<evidence type="ECO:0000256" key="1">
    <source>
        <dbReference type="ARBA" id="ARBA00005964"/>
    </source>
</evidence>
<dbReference type="Proteomes" id="UP000517916">
    <property type="component" value="Unassembled WGS sequence"/>
</dbReference>
<dbReference type="RefSeq" id="WP_182836716.1">
    <property type="nucleotide sequence ID" value="NZ_BAAABQ010000007.1"/>
</dbReference>
<comment type="similarity">
    <text evidence="1 3">Belongs to the type-B carboxylesterase/lipase family.</text>
</comment>
<feature type="region of interest" description="Disordered" evidence="4">
    <location>
        <begin position="70"/>
        <end position="97"/>
    </location>
</feature>
<dbReference type="EMBL" id="JACJID010000001">
    <property type="protein sequence ID" value="MBA8924353.1"/>
    <property type="molecule type" value="Genomic_DNA"/>
</dbReference>
<dbReference type="GO" id="GO:0016787">
    <property type="term" value="F:hydrolase activity"/>
    <property type="evidence" value="ECO:0007669"/>
    <property type="project" value="UniProtKB-KW"/>
</dbReference>